<dbReference type="InterPro" id="IPR009057">
    <property type="entry name" value="Homeodomain-like_sf"/>
</dbReference>
<dbReference type="SUPFAM" id="SSF46689">
    <property type="entry name" value="Homeodomain-like"/>
    <property type="match status" value="1"/>
</dbReference>
<evidence type="ECO:0000313" key="3">
    <source>
        <dbReference type="Proteomes" id="UP000663570"/>
    </source>
</evidence>
<dbReference type="Gene3D" id="3.30.420.10">
    <property type="entry name" value="Ribonuclease H-like superfamily/Ribonuclease H"/>
    <property type="match status" value="1"/>
</dbReference>
<organism evidence="2 3">
    <name type="scientific">Niveibacterium microcysteis</name>
    <dbReference type="NCBI Taxonomy" id="2811415"/>
    <lineage>
        <taxon>Bacteria</taxon>
        <taxon>Pseudomonadati</taxon>
        <taxon>Pseudomonadota</taxon>
        <taxon>Betaproteobacteria</taxon>
        <taxon>Rhodocyclales</taxon>
        <taxon>Rhodocyclaceae</taxon>
        <taxon>Niveibacterium</taxon>
    </lineage>
</organism>
<dbReference type="Pfam" id="PF00665">
    <property type="entry name" value="rve"/>
    <property type="match status" value="1"/>
</dbReference>
<name>A0ABX7MAB2_9RHOO</name>
<dbReference type="Pfam" id="PF01527">
    <property type="entry name" value="HTH_Tnp_1"/>
    <property type="match status" value="1"/>
</dbReference>
<evidence type="ECO:0000259" key="1">
    <source>
        <dbReference type="PROSITE" id="PS50994"/>
    </source>
</evidence>
<dbReference type="InterPro" id="IPR001584">
    <property type="entry name" value="Integrase_cat-core"/>
</dbReference>
<dbReference type="EMBL" id="CP071060">
    <property type="protein sequence ID" value="QSI78657.1"/>
    <property type="molecule type" value="Genomic_DNA"/>
</dbReference>
<dbReference type="InterPro" id="IPR036397">
    <property type="entry name" value="RNaseH_sf"/>
</dbReference>
<dbReference type="RefSeq" id="WP_206256063.1">
    <property type="nucleotide sequence ID" value="NZ_CP071060.1"/>
</dbReference>
<dbReference type="Proteomes" id="UP000663570">
    <property type="component" value="Chromosome"/>
</dbReference>
<dbReference type="InterPro" id="IPR050900">
    <property type="entry name" value="Transposase_IS3/IS150/IS904"/>
</dbReference>
<feature type="domain" description="Integrase catalytic" evidence="1">
    <location>
        <begin position="214"/>
        <end position="377"/>
    </location>
</feature>
<dbReference type="InterPro" id="IPR048020">
    <property type="entry name" value="Transpos_IS3"/>
</dbReference>
<dbReference type="NCBIfam" id="NF033516">
    <property type="entry name" value="transpos_IS3"/>
    <property type="match status" value="1"/>
</dbReference>
<dbReference type="PROSITE" id="PS50994">
    <property type="entry name" value="INTEGRASE"/>
    <property type="match status" value="1"/>
</dbReference>
<protein>
    <submittedName>
        <fullName evidence="2">IS3 family transposase</fullName>
    </submittedName>
</protein>
<dbReference type="SUPFAM" id="SSF53098">
    <property type="entry name" value="Ribonuclease H-like"/>
    <property type="match status" value="1"/>
</dbReference>
<dbReference type="Pfam" id="PF13276">
    <property type="entry name" value="HTH_21"/>
    <property type="match status" value="1"/>
</dbReference>
<dbReference type="PANTHER" id="PTHR46889">
    <property type="entry name" value="TRANSPOSASE INSF FOR INSERTION SEQUENCE IS3B-RELATED"/>
    <property type="match status" value="1"/>
</dbReference>
<evidence type="ECO:0000313" key="2">
    <source>
        <dbReference type="EMBL" id="QSI78657.1"/>
    </source>
</evidence>
<sequence>MGTARYTEEFKVEAVKLVTDRGHAVAEVAARLGVSTHSLYQWIKRYSAPAPERAKADADSAEIRRLESELKRVTEERDIPKKGRRVLCQAVRVKYAFIQAHQSEFVVRRMCKVIGVHPSGFYAWSRCHESPRSREDRRLLGLIKHAWLESGAVYGYRKIHDDLREMGEQCGKHRVARLMRVEGLRAQTGYSRRRGHYGGRPAIVHPNALDRQFSPTAPNKAWVTDITYIRTFEGWLYLAVVLDLFSRQVIGWSMGPRMHRDLALNALLMAVWRRKPDTSVIVHSDQGSQFSSYDWQDFLRHHNLVGSMSRRGNCHDNAVAESFFQLLKRERIRQKIYATREDARRDVFDYIELFYNPKRRHSHAENMSPVEFEQRYFNKQKTV</sequence>
<proteinExistence type="predicted"/>
<dbReference type="InterPro" id="IPR002514">
    <property type="entry name" value="Transposase_8"/>
</dbReference>
<gene>
    <name evidence="2" type="ORF">JY500_08650</name>
</gene>
<dbReference type="Gene3D" id="1.10.10.60">
    <property type="entry name" value="Homeodomain-like"/>
    <property type="match status" value="1"/>
</dbReference>
<reference evidence="2 3" key="1">
    <citation type="submission" date="2021-02" db="EMBL/GenBank/DDBJ databases">
        <title>Niveibacterium changnyeongensis HC41.</title>
        <authorList>
            <person name="Kang M."/>
        </authorList>
    </citation>
    <scope>NUCLEOTIDE SEQUENCE [LARGE SCALE GENOMIC DNA]</scope>
    <source>
        <strain evidence="2 3">HC41</strain>
    </source>
</reference>
<dbReference type="Pfam" id="PF13333">
    <property type="entry name" value="rve_2"/>
    <property type="match status" value="1"/>
</dbReference>
<dbReference type="InterPro" id="IPR012337">
    <property type="entry name" value="RNaseH-like_sf"/>
</dbReference>
<accession>A0ABX7MAB2</accession>
<keyword evidence="3" id="KW-1185">Reference proteome</keyword>
<dbReference type="PANTHER" id="PTHR46889:SF4">
    <property type="entry name" value="TRANSPOSASE INSO FOR INSERTION SEQUENCE ELEMENT IS911B-RELATED"/>
    <property type="match status" value="1"/>
</dbReference>
<dbReference type="InterPro" id="IPR025948">
    <property type="entry name" value="HTH-like_dom"/>
</dbReference>